<evidence type="ECO:0000313" key="1">
    <source>
        <dbReference type="EMBL" id="MBU5490402.1"/>
    </source>
</evidence>
<dbReference type="InterPro" id="IPR010894">
    <property type="entry name" value="SpoVAD"/>
</dbReference>
<dbReference type="NCBIfam" id="NF006160">
    <property type="entry name" value="PRK08304.1"/>
    <property type="match status" value="1"/>
</dbReference>
<dbReference type="PIRSF" id="PIRSF011570">
    <property type="entry name" value="SpoVAD"/>
    <property type="match status" value="1"/>
</dbReference>
<sequence>MIGKRMGVSTIAFEQPPMLSAWAAVGGKKEQEGPLGAQFDQLFPDTMCGEATWEKAEMHMQQVAVRLAANKCGLPVLALDLMIAGDLLGQCVASSYAARSTQVPYLGVYGACSTMIEGLLLAGCMIDGGYAQRVCAAASSHFCTAERQYRFPLAYGGQRTPTAQWTATAAGACILSHADVQASVHLTHACFGKICDLGVTDANNMGAAMAPAAYNTIRTLLSDTGTHPGDYDVIYTGDLGRVGSRLLCTMAQDDSIVLADKHQDCGILLFSEKQDVHAGGSGCGCVASVLCAHILPKLAAGELRRVIVAATGALMSPTSVQQGESIPGICHAAVLEHVGKGES</sequence>
<dbReference type="RefSeq" id="WP_216470060.1">
    <property type="nucleotide sequence ID" value="NZ_JAHLQI010000003.1"/>
</dbReference>
<reference evidence="1 2" key="1">
    <citation type="submission" date="2021-06" db="EMBL/GenBank/DDBJ databases">
        <authorList>
            <person name="Sun Q."/>
            <person name="Li D."/>
        </authorList>
    </citation>
    <scope>NUCLEOTIDE SEQUENCE [LARGE SCALE GENOMIC DNA]</scope>
    <source>
        <strain evidence="1 2">MSJd-7</strain>
    </source>
</reference>
<organism evidence="1 2">
    <name type="scientific">Butyricicoccus intestinisimiae</name>
    <dbReference type="NCBI Taxonomy" id="2841509"/>
    <lineage>
        <taxon>Bacteria</taxon>
        <taxon>Bacillati</taxon>
        <taxon>Bacillota</taxon>
        <taxon>Clostridia</taxon>
        <taxon>Eubacteriales</taxon>
        <taxon>Butyricicoccaceae</taxon>
        <taxon>Butyricicoccus</taxon>
    </lineage>
</organism>
<dbReference type="Pfam" id="PF07451">
    <property type="entry name" value="SpoVAD"/>
    <property type="match status" value="1"/>
</dbReference>
<dbReference type="EMBL" id="JAHLQI010000003">
    <property type="protein sequence ID" value="MBU5490402.1"/>
    <property type="molecule type" value="Genomic_DNA"/>
</dbReference>
<protein>
    <submittedName>
        <fullName evidence="1">Stage V sporulation protein AD</fullName>
    </submittedName>
</protein>
<proteinExistence type="predicted"/>
<dbReference type="NCBIfam" id="TIGR02845">
    <property type="entry name" value="spore_V_AD"/>
    <property type="match status" value="1"/>
</dbReference>
<accession>A0ABS6ET65</accession>
<dbReference type="Proteomes" id="UP000783588">
    <property type="component" value="Unassembled WGS sequence"/>
</dbReference>
<name>A0ABS6ET65_9FIRM</name>
<comment type="caution">
    <text evidence="1">The sequence shown here is derived from an EMBL/GenBank/DDBJ whole genome shotgun (WGS) entry which is preliminary data.</text>
</comment>
<gene>
    <name evidence="1" type="primary">spoVAD</name>
    <name evidence="1" type="ORF">KQI75_07175</name>
</gene>
<evidence type="ECO:0000313" key="2">
    <source>
        <dbReference type="Proteomes" id="UP000783588"/>
    </source>
</evidence>
<keyword evidence="2" id="KW-1185">Reference proteome</keyword>